<reference evidence="2 3" key="1">
    <citation type="submission" date="2009-06" db="EMBL/GenBank/DDBJ databases">
        <title>Molecular Evidence for Microbiologically Influenced Corrosion from genome of Methanogen.</title>
        <authorList>
            <person name="Ito N."/>
            <person name="Tsurumaru H."/>
            <person name="Shimizu A."/>
            <person name="Harada T."/>
            <person name="Hosoyama A."/>
            <person name="Horikawa H."/>
            <person name="Wakai S."/>
            <person name="Sasaki K."/>
            <person name="Nishijima K."/>
            <person name="Ataku H."/>
            <person name="Yamazaki J."/>
            <person name="Mise M."/>
            <person name="Yamazaki S."/>
            <person name="Tanikawa S."/>
            <person name="Harayama S."/>
            <person name="Fujita N."/>
        </authorList>
    </citation>
    <scope>NUCLEOTIDE SEQUENCE [LARGE SCALE GENOMIC DNA]</scope>
    <source>
        <strain evidence="3">KA1 ( NBRC 102054)</strain>
    </source>
</reference>
<evidence type="ECO:0000313" key="3">
    <source>
        <dbReference type="Proteomes" id="UP000264208"/>
    </source>
</evidence>
<dbReference type="SUPFAM" id="SSF51338">
    <property type="entry name" value="Composite domain of metallo-dependent hydrolases"/>
    <property type="match status" value="2"/>
</dbReference>
<dbReference type="AlphaFoldDB" id="A0A2Z5PT69"/>
<feature type="domain" description="Amidohydrolase 3" evidence="1">
    <location>
        <begin position="47"/>
        <end position="518"/>
    </location>
</feature>
<dbReference type="NCBIfam" id="TIGR03121">
    <property type="entry name" value="one_C_dehyd_A"/>
    <property type="match status" value="1"/>
</dbReference>
<dbReference type="Gene3D" id="3.20.20.140">
    <property type="entry name" value="Metal-dependent hydrolases"/>
    <property type="match status" value="1"/>
</dbReference>
<dbReference type="EC" id="1.2.7.12" evidence="2"/>
<name>A0A2Z5PT69_METMI</name>
<dbReference type="PIRSF" id="PIRSF006453">
    <property type="entry name" value="FwdA"/>
    <property type="match status" value="1"/>
</dbReference>
<evidence type="ECO:0000259" key="1">
    <source>
        <dbReference type="Pfam" id="PF07969"/>
    </source>
</evidence>
<dbReference type="InterPro" id="IPR012027">
    <property type="entry name" value="Formylmethanofuran_DH_asu"/>
</dbReference>
<dbReference type="CDD" id="cd01304">
    <property type="entry name" value="FMDH_A"/>
    <property type="match status" value="1"/>
</dbReference>
<dbReference type="PANTHER" id="PTHR11647:SF1">
    <property type="entry name" value="COLLAPSIN RESPONSE MEDIATOR PROTEIN"/>
    <property type="match status" value="1"/>
</dbReference>
<accession>A0A2Z5PT69</accession>
<dbReference type="InterPro" id="IPR013108">
    <property type="entry name" value="Amidohydro_3"/>
</dbReference>
<gene>
    <name evidence="2" type="primary">fmdA</name>
    <name evidence="2" type="ORF">MMKA1_05540</name>
</gene>
<dbReference type="KEGG" id="mmak:MMKA1_05540"/>
<proteinExistence type="predicted"/>
<keyword evidence="2" id="KW-0560">Oxidoreductase</keyword>
<dbReference type="GO" id="GO:0016810">
    <property type="term" value="F:hydrolase activity, acting on carbon-nitrogen (but not peptide) bonds"/>
    <property type="evidence" value="ECO:0007669"/>
    <property type="project" value="InterPro"/>
</dbReference>
<dbReference type="Proteomes" id="UP000264208">
    <property type="component" value="Chromosome"/>
</dbReference>
<dbReference type="InterPro" id="IPR050378">
    <property type="entry name" value="Metallo-dep_Hydrolases_sf"/>
</dbReference>
<dbReference type="InterPro" id="IPR011059">
    <property type="entry name" value="Metal-dep_hydrolase_composite"/>
</dbReference>
<dbReference type="PANTHER" id="PTHR11647">
    <property type="entry name" value="HYDRANTOINASE/DIHYDROPYRIMIDINASE FAMILY MEMBER"/>
    <property type="match status" value="1"/>
</dbReference>
<protein>
    <submittedName>
        <fullName evidence="2">Molybdenum containing formylmethanofuran dehydrogenase subunit A</fullName>
        <ecNumber evidence="2">1.2.7.12</ecNumber>
    </submittedName>
</protein>
<organism evidence="2 3">
    <name type="scientific">Methanococcus maripaludis KA1</name>
    <dbReference type="NCBI Taxonomy" id="637914"/>
    <lineage>
        <taxon>Archaea</taxon>
        <taxon>Methanobacteriati</taxon>
        <taxon>Methanobacteriota</taxon>
        <taxon>Methanomada group</taxon>
        <taxon>Methanococci</taxon>
        <taxon>Methanococcales</taxon>
        <taxon>Methanococcaceae</taxon>
        <taxon>Methanococcus</taxon>
    </lineage>
</organism>
<dbReference type="GO" id="GO:0018493">
    <property type="term" value="F:formylmethanofuran dehydrogenase activity"/>
    <property type="evidence" value="ECO:0007669"/>
    <property type="project" value="UniProtKB-EC"/>
</dbReference>
<sequence>MMTKMVIKGGTVYDPLNGIDGEVMDIFIKDGKIVENLSDGELKDAKILDVKGKVVMPGGVDSHTHVAGPKVNTGRVMCPEDHYKSPLKKTHNTHCGSGEIVPSTYAQGYKYSSMGYTTLFEAAVPPMLARHTHEEFKVMPIVDKAGYLLLGSNWFVMKYLKEGNVEKAAAYVAWALETTKTFGIKLVNPAGVESWAWGKNVHSLEEENIHFGISSGEVIRGLGAVNEMLGLPMSIHLHANNLGHPGNWEFTIDTMDVAKNIKPAVNKRGYDNGVKTKYSHEREQSLYMTHMQFHSFGGTSWKDFESKAEDISNYVNKSDHVVMDSGSVAFGKAICMTGDGPGLYDLAVMNGQKWANVDVELECGSGVVPFVYSMKNKVHSVQWAMGIELLLLTDPRKVIMTTDNPNAGPFTKYPQLITWLMSKKAREDTMKLCHKWAGERSGLAGNDKELSLYDLATVTRATPAKAIGMGHRKGHLSPGADADITVYDISPDYNSSDYAAIEKAFTTALFTIKDGEVITKDGRIIETPKGRTYYVDAKFNEEIQKEIIADVQDWFRRYYSIGFSNYPVPDLYLTKPTPLNINVR</sequence>
<dbReference type="Pfam" id="PF07969">
    <property type="entry name" value="Amidohydro_3"/>
    <property type="match status" value="1"/>
</dbReference>
<evidence type="ECO:0000313" key="2">
    <source>
        <dbReference type="EMBL" id="BAP60671.1"/>
    </source>
</evidence>
<dbReference type="EMBL" id="AP011526">
    <property type="protein sequence ID" value="BAP60671.1"/>
    <property type="molecule type" value="Genomic_DNA"/>
</dbReference>
<dbReference type="Gene3D" id="2.30.40.10">
    <property type="entry name" value="Urease, subunit C, domain 1"/>
    <property type="match status" value="2"/>
</dbReference>